<reference evidence="1" key="1">
    <citation type="submission" date="2023-10" db="EMBL/GenBank/DDBJ databases">
        <authorList>
            <person name="Chen Y."/>
            <person name="Shah S."/>
            <person name="Dougan E. K."/>
            <person name="Thang M."/>
            <person name="Chan C."/>
        </authorList>
    </citation>
    <scope>NUCLEOTIDE SEQUENCE [LARGE SCALE GENOMIC DNA]</scope>
</reference>
<organism evidence="1 2">
    <name type="scientific">Prorocentrum cordatum</name>
    <dbReference type="NCBI Taxonomy" id="2364126"/>
    <lineage>
        <taxon>Eukaryota</taxon>
        <taxon>Sar</taxon>
        <taxon>Alveolata</taxon>
        <taxon>Dinophyceae</taxon>
        <taxon>Prorocentrales</taxon>
        <taxon>Prorocentraceae</taxon>
        <taxon>Prorocentrum</taxon>
    </lineage>
</organism>
<evidence type="ECO:0000313" key="2">
    <source>
        <dbReference type="Proteomes" id="UP001189429"/>
    </source>
</evidence>
<name>A0ABN9WYQ8_9DINO</name>
<sequence>VVKCGVEASCTHGVCVTGATNQELDSLRSIAFDATEPRAGGKSKTMGFALTGGCDFDPIHRCAGPWQRMTLKRLDWEMEGLGCWTTPADHEYCPLQYAPWTTRTRKLVAQSVERWQSSKVLEQAGLPQGVLPLRQLRRWTSVGKGSAADAKRWPPLTDEEKGYVRSVLVDGQWLNERRHAARPCLARSPLCSRCGAAPGTPRHQHVECSDGWGGLDLPAAMAGLKAHGDSDAVRALAGRLLLAEPRHHWAPSCGDVLCDVRWLVGGGDPFLGGEVFVDGSAFDAEAADLAAAGCAVIALALPPGPEWAGLQGLIQDVDGGKLLSCWRCGARCRYWRSTGDSANVVKGLYERGPARVAELRAPPALRARWGRHRLALDGVVFWVAGAGCAAARSRRDVQEGVRLEVPPRVILTVTQHDVAQRAGQVSYLRCCRSSSLDSAAAFWSSHCNARPGASVRGGAAPPEGRASSAAAALALAAAAAAAGGDLELFDVFGVGEAAVDDRGRAI</sequence>
<feature type="non-terminal residue" evidence="1">
    <location>
        <position position="506"/>
    </location>
</feature>
<protein>
    <submittedName>
        <fullName evidence="1">Uncharacterized protein</fullName>
    </submittedName>
</protein>
<dbReference type="EMBL" id="CAUYUJ010019392">
    <property type="protein sequence ID" value="CAK0890783.1"/>
    <property type="molecule type" value="Genomic_DNA"/>
</dbReference>
<gene>
    <name evidence="1" type="ORF">PCOR1329_LOCUS70886</name>
</gene>
<dbReference type="Proteomes" id="UP001189429">
    <property type="component" value="Unassembled WGS sequence"/>
</dbReference>
<evidence type="ECO:0000313" key="1">
    <source>
        <dbReference type="EMBL" id="CAK0890783.1"/>
    </source>
</evidence>
<feature type="non-terminal residue" evidence="1">
    <location>
        <position position="1"/>
    </location>
</feature>
<proteinExistence type="predicted"/>
<accession>A0ABN9WYQ8</accession>
<comment type="caution">
    <text evidence="1">The sequence shown here is derived from an EMBL/GenBank/DDBJ whole genome shotgun (WGS) entry which is preliminary data.</text>
</comment>
<keyword evidence="2" id="KW-1185">Reference proteome</keyword>